<name>A0A368XWR8_9BACI</name>
<organism evidence="1 2">
    <name type="scientific">Saliterribacillus persicus</name>
    <dbReference type="NCBI Taxonomy" id="930114"/>
    <lineage>
        <taxon>Bacteria</taxon>
        <taxon>Bacillati</taxon>
        <taxon>Bacillota</taxon>
        <taxon>Bacilli</taxon>
        <taxon>Bacillales</taxon>
        <taxon>Bacillaceae</taxon>
        <taxon>Saliterribacillus</taxon>
    </lineage>
</organism>
<comment type="caution">
    <text evidence="1">The sequence shown here is derived from an EMBL/GenBank/DDBJ whole genome shotgun (WGS) entry which is preliminary data.</text>
</comment>
<reference evidence="1 2" key="1">
    <citation type="submission" date="2018-07" db="EMBL/GenBank/DDBJ databases">
        <title>Genomic Encyclopedia of Type Strains, Phase IV (KMG-IV): sequencing the most valuable type-strain genomes for metagenomic binning, comparative biology and taxonomic classification.</title>
        <authorList>
            <person name="Goeker M."/>
        </authorList>
    </citation>
    <scope>NUCLEOTIDE SEQUENCE [LARGE SCALE GENOMIC DNA]</scope>
    <source>
        <strain evidence="1 2">DSM 27696</strain>
    </source>
</reference>
<dbReference type="RefSeq" id="WP_114352594.1">
    <property type="nucleotide sequence ID" value="NZ_QPJJ01000005.1"/>
</dbReference>
<accession>A0A368XWR8</accession>
<gene>
    <name evidence="1" type="ORF">DFR57_105103</name>
</gene>
<dbReference type="EMBL" id="QPJJ01000005">
    <property type="protein sequence ID" value="RCW71919.1"/>
    <property type="molecule type" value="Genomic_DNA"/>
</dbReference>
<proteinExistence type="predicted"/>
<dbReference type="Proteomes" id="UP000252585">
    <property type="component" value="Unassembled WGS sequence"/>
</dbReference>
<evidence type="ECO:0000313" key="1">
    <source>
        <dbReference type="EMBL" id="RCW71919.1"/>
    </source>
</evidence>
<evidence type="ECO:0000313" key="2">
    <source>
        <dbReference type="Proteomes" id="UP000252585"/>
    </source>
</evidence>
<sequence>MELSNFILHKEILLIHATIDQSDYIFTVKWKTPQNQKGGSWELKSYLNHSTGEKDLTAEQIEAFLDRINPKWDWEQDEQQLIKAMEEEKKK</sequence>
<dbReference type="OrthoDB" id="2886156at2"/>
<dbReference type="AlphaFoldDB" id="A0A368XWR8"/>
<protein>
    <submittedName>
        <fullName evidence="1">Uncharacterized protein</fullName>
    </submittedName>
</protein>
<keyword evidence="2" id="KW-1185">Reference proteome</keyword>